<dbReference type="InterPro" id="IPR036882">
    <property type="entry name" value="Alba-like_dom_sf"/>
</dbReference>
<dbReference type="Gene3D" id="3.30.110.20">
    <property type="entry name" value="Alba-like domain"/>
    <property type="match status" value="1"/>
</dbReference>
<proteinExistence type="predicted"/>
<dbReference type="GO" id="GO:0005634">
    <property type="term" value="C:nucleus"/>
    <property type="evidence" value="ECO:0007669"/>
    <property type="project" value="TreeGrafter"/>
</dbReference>
<dbReference type="SUPFAM" id="SSF82704">
    <property type="entry name" value="AlbA-like"/>
    <property type="match status" value="1"/>
</dbReference>
<dbReference type="GO" id="GO:0003723">
    <property type="term" value="F:RNA binding"/>
    <property type="evidence" value="ECO:0007669"/>
    <property type="project" value="TreeGrafter"/>
</dbReference>
<dbReference type="EMBL" id="JAUHHV010000007">
    <property type="protein sequence ID" value="KAK1418835.1"/>
    <property type="molecule type" value="Genomic_DNA"/>
</dbReference>
<evidence type="ECO:0000313" key="2">
    <source>
        <dbReference type="EMBL" id="KAK1418835.1"/>
    </source>
</evidence>
<evidence type="ECO:0000259" key="1">
    <source>
        <dbReference type="Pfam" id="PF01918"/>
    </source>
</evidence>
<dbReference type="Pfam" id="PF01918">
    <property type="entry name" value="Alba"/>
    <property type="match status" value="1"/>
</dbReference>
<feature type="domain" description="DNA/RNA-binding protein Alba-like" evidence="1">
    <location>
        <begin position="21"/>
        <end position="84"/>
    </location>
</feature>
<evidence type="ECO:0000313" key="3">
    <source>
        <dbReference type="Proteomes" id="UP001229421"/>
    </source>
</evidence>
<dbReference type="PANTHER" id="PTHR31947">
    <property type="entry name" value="DNA/RNA-BINDING PROTEIN ALBA 3"/>
    <property type="match status" value="1"/>
</dbReference>
<dbReference type="Proteomes" id="UP001229421">
    <property type="component" value="Unassembled WGS sequence"/>
</dbReference>
<sequence length="179" mass="19832">MDEQSNAELIAAEKMSKRSRIRVSNTKKPFIFYLNLAKKYVNRYNNVELTALGMAIPTVVIISEILKRDGLATQNLVSISTVQSKDELTGKCMQKAKIEIVMTLNEQYDKPRPNVIILKRKNANPKTAKRKTKGTSLDITAGKSQVEKTVDGKTDVKSAADEIEAKTETEVAAAVTEES</sequence>
<reference evidence="2" key="1">
    <citation type="journal article" date="2023" name="bioRxiv">
        <title>Improved chromosome-level genome assembly for marigold (Tagetes erecta).</title>
        <authorList>
            <person name="Jiang F."/>
            <person name="Yuan L."/>
            <person name="Wang S."/>
            <person name="Wang H."/>
            <person name="Xu D."/>
            <person name="Wang A."/>
            <person name="Fan W."/>
        </authorList>
    </citation>
    <scope>NUCLEOTIDE SEQUENCE</scope>
    <source>
        <strain evidence="2">WSJ</strain>
        <tissue evidence="2">Leaf</tissue>
    </source>
</reference>
<comment type="caution">
    <text evidence="2">The sequence shown here is derived from an EMBL/GenBank/DDBJ whole genome shotgun (WGS) entry which is preliminary data.</text>
</comment>
<dbReference type="PANTHER" id="PTHR31947:SF30">
    <property type="entry name" value="DNA_RNA-BINDING PROTEIN ALBA"/>
    <property type="match status" value="1"/>
</dbReference>
<organism evidence="2 3">
    <name type="scientific">Tagetes erecta</name>
    <name type="common">African marigold</name>
    <dbReference type="NCBI Taxonomy" id="13708"/>
    <lineage>
        <taxon>Eukaryota</taxon>
        <taxon>Viridiplantae</taxon>
        <taxon>Streptophyta</taxon>
        <taxon>Embryophyta</taxon>
        <taxon>Tracheophyta</taxon>
        <taxon>Spermatophyta</taxon>
        <taxon>Magnoliopsida</taxon>
        <taxon>eudicotyledons</taxon>
        <taxon>Gunneridae</taxon>
        <taxon>Pentapetalae</taxon>
        <taxon>asterids</taxon>
        <taxon>campanulids</taxon>
        <taxon>Asterales</taxon>
        <taxon>Asteraceae</taxon>
        <taxon>Asteroideae</taxon>
        <taxon>Heliantheae alliance</taxon>
        <taxon>Tageteae</taxon>
        <taxon>Tagetes</taxon>
    </lineage>
</organism>
<dbReference type="AlphaFoldDB" id="A0AAD8K9J6"/>
<gene>
    <name evidence="2" type="ORF">QVD17_27982</name>
</gene>
<protein>
    <recommendedName>
        <fullName evidence="1">DNA/RNA-binding protein Alba-like domain-containing protein</fullName>
    </recommendedName>
</protein>
<dbReference type="InterPro" id="IPR014560">
    <property type="entry name" value="UCP030333_Alba"/>
</dbReference>
<dbReference type="InterPro" id="IPR002775">
    <property type="entry name" value="DNA/RNA-bd_Alba-like"/>
</dbReference>
<keyword evidence="3" id="KW-1185">Reference proteome</keyword>
<accession>A0AAD8K9J6</accession>
<name>A0AAD8K9J6_TARER</name>